<evidence type="ECO:0000313" key="2">
    <source>
        <dbReference type="Proteomes" id="UP000246991"/>
    </source>
</evidence>
<sequence>MGFTTKGRIGKSANGWRKKNAGTKVSEYLEEVLTDYNTKIGISPERAAVYGDCNISSRLSNLRLDTGNEEASGYVACDRCTQKYPSTLEGREDLTRHGLISHDLKHICNLLKIKMPDFKAQMQVFTQDQLDVYVIALISTYRAVAVKRGLMAVCAPAVGTPEEIMKAHSESLCYEMII</sequence>
<reference evidence="1 2" key="1">
    <citation type="submission" date="2018-03" db="EMBL/GenBank/DDBJ databases">
        <title>Genomes of Pezizomycetes fungi and the evolution of truffles.</title>
        <authorList>
            <person name="Murat C."/>
            <person name="Payen T."/>
            <person name="Noel B."/>
            <person name="Kuo A."/>
            <person name="Martin F.M."/>
        </authorList>
    </citation>
    <scope>NUCLEOTIDE SEQUENCE [LARGE SCALE GENOMIC DNA]</scope>
    <source>
        <strain evidence="1">091103-1</strain>
    </source>
</reference>
<protein>
    <submittedName>
        <fullName evidence="1">Uncharacterized protein</fullName>
    </submittedName>
</protein>
<dbReference type="AlphaFoldDB" id="A0A317T3J4"/>
<dbReference type="EMBL" id="PYWC01000001">
    <property type="protein sequence ID" value="PWW80790.1"/>
    <property type="molecule type" value="Genomic_DNA"/>
</dbReference>
<accession>A0A317T3J4</accession>
<gene>
    <name evidence="1" type="ORF">C7212DRAFT_306947</name>
</gene>
<name>A0A317T3J4_9PEZI</name>
<dbReference type="Proteomes" id="UP000246991">
    <property type="component" value="Unassembled WGS sequence"/>
</dbReference>
<keyword evidence="2" id="KW-1185">Reference proteome</keyword>
<dbReference type="OrthoDB" id="10312009at2759"/>
<organism evidence="1 2">
    <name type="scientific">Tuber magnatum</name>
    <name type="common">white Piedmont truffle</name>
    <dbReference type="NCBI Taxonomy" id="42249"/>
    <lineage>
        <taxon>Eukaryota</taxon>
        <taxon>Fungi</taxon>
        <taxon>Dikarya</taxon>
        <taxon>Ascomycota</taxon>
        <taxon>Pezizomycotina</taxon>
        <taxon>Pezizomycetes</taxon>
        <taxon>Pezizales</taxon>
        <taxon>Tuberaceae</taxon>
        <taxon>Tuber</taxon>
    </lineage>
</organism>
<proteinExistence type="predicted"/>
<evidence type="ECO:0000313" key="1">
    <source>
        <dbReference type="EMBL" id="PWW80790.1"/>
    </source>
</evidence>
<comment type="caution">
    <text evidence="1">The sequence shown here is derived from an EMBL/GenBank/DDBJ whole genome shotgun (WGS) entry which is preliminary data.</text>
</comment>